<dbReference type="Gene3D" id="3.10.450.50">
    <property type="match status" value="1"/>
</dbReference>
<reference evidence="2 3" key="1">
    <citation type="submission" date="2016-10" db="EMBL/GenBank/DDBJ databases">
        <authorList>
            <person name="de Groot N.N."/>
        </authorList>
    </citation>
    <scope>NUCLEOTIDE SEQUENCE [LARGE SCALE GENOMIC DNA]</scope>
    <source>
        <strain evidence="2 3">Nm22</strain>
    </source>
</reference>
<dbReference type="OrthoDB" id="121974at2"/>
<evidence type="ECO:0000259" key="1">
    <source>
        <dbReference type="Pfam" id="PF14534"/>
    </source>
</evidence>
<evidence type="ECO:0000313" key="3">
    <source>
        <dbReference type="Proteomes" id="UP000199459"/>
    </source>
</evidence>
<organism evidence="2 3">
    <name type="scientific">Nitrosomonas marina</name>
    <dbReference type="NCBI Taxonomy" id="917"/>
    <lineage>
        <taxon>Bacteria</taxon>
        <taxon>Pseudomonadati</taxon>
        <taxon>Pseudomonadota</taxon>
        <taxon>Betaproteobacteria</taxon>
        <taxon>Nitrosomonadales</taxon>
        <taxon>Nitrosomonadaceae</taxon>
        <taxon>Nitrosomonas</taxon>
    </lineage>
</organism>
<dbReference type="Pfam" id="PF14534">
    <property type="entry name" value="DUF4440"/>
    <property type="match status" value="1"/>
</dbReference>
<dbReference type="EMBL" id="FOCP01000023">
    <property type="protein sequence ID" value="SEN54995.1"/>
    <property type="molecule type" value="Genomic_DNA"/>
</dbReference>
<dbReference type="AlphaFoldDB" id="A0A1H8HFU5"/>
<dbReference type="Proteomes" id="UP000199459">
    <property type="component" value="Unassembled WGS sequence"/>
</dbReference>
<name>A0A1H8HFU5_9PROT</name>
<sequence length="125" mass="14525">METIAAQIKQLELKLLHTDMQANPTVIDELLDSTFEEIDNNGQINTRQQVVSWLLNKDNAQQWSLQDFRIKRLSNNTVIAIYRAVKHEKATKTFNAVNSGSIRSSIWQRRGDQWKMVFHQATRSI</sequence>
<proteinExistence type="predicted"/>
<gene>
    <name evidence="2" type="ORF">SAMN05216325_12340</name>
</gene>
<accession>A0A1H8HFU5</accession>
<evidence type="ECO:0000313" key="2">
    <source>
        <dbReference type="EMBL" id="SEN54995.1"/>
    </source>
</evidence>
<dbReference type="STRING" id="917.SAMN05216326_1197"/>
<protein>
    <recommendedName>
        <fullName evidence="1">DUF4440 domain-containing protein</fullName>
    </recommendedName>
</protein>
<dbReference type="RefSeq" id="WP_090633990.1">
    <property type="nucleotide sequence ID" value="NZ_FOCP01000023.1"/>
</dbReference>
<feature type="domain" description="DUF4440" evidence="1">
    <location>
        <begin position="8"/>
        <end position="116"/>
    </location>
</feature>
<dbReference type="InterPro" id="IPR027843">
    <property type="entry name" value="DUF4440"/>
</dbReference>
<dbReference type="SUPFAM" id="SSF54427">
    <property type="entry name" value="NTF2-like"/>
    <property type="match status" value="1"/>
</dbReference>
<dbReference type="InterPro" id="IPR032710">
    <property type="entry name" value="NTF2-like_dom_sf"/>
</dbReference>